<dbReference type="Proteomes" id="UP000800092">
    <property type="component" value="Unassembled WGS sequence"/>
</dbReference>
<protein>
    <submittedName>
        <fullName evidence="2">Uncharacterized protein</fullName>
    </submittedName>
</protein>
<accession>A0A6A6H008</accession>
<evidence type="ECO:0000256" key="1">
    <source>
        <dbReference type="SAM" id="MobiDB-lite"/>
    </source>
</evidence>
<dbReference type="OrthoDB" id="3899716at2759"/>
<feature type="region of interest" description="Disordered" evidence="1">
    <location>
        <begin position="85"/>
        <end position="114"/>
    </location>
</feature>
<proteinExistence type="predicted"/>
<keyword evidence="3" id="KW-1185">Reference proteome</keyword>
<gene>
    <name evidence="2" type="ORF">EV356DRAFT_519061</name>
</gene>
<evidence type="ECO:0000313" key="3">
    <source>
        <dbReference type="Proteomes" id="UP000800092"/>
    </source>
</evidence>
<name>A0A6A6H008_VIRVR</name>
<reference evidence="2" key="1">
    <citation type="journal article" date="2020" name="Stud. Mycol.">
        <title>101 Dothideomycetes genomes: a test case for predicting lifestyles and emergence of pathogens.</title>
        <authorList>
            <person name="Haridas S."/>
            <person name="Albert R."/>
            <person name="Binder M."/>
            <person name="Bloem J."/>
            <person name="Labutti K."/>
            <person name="Salamov A."/>
            <person name="Andreopoulos B."/>
            <person name="Baker S."/>
            <person name="Barry K."/>
            <person name="Bills G."/>
            <person name="Bluhm B."/>
            <person name="Cannon C."/>
            <person name="Castanera R."/>
            <person name="Culley D."/>
            <person name="Daum C."/>
            <person name="Ezra D."/>
            <person name="Gonzalez J."/>
            <person name="Henrissat B."/>
            <person name="Kuo A."/>
            <person name="Liang C."/>
            <person name="Lipzen A."/>
            <person name="Lutzoni F."/>
            <person name="Magnuson J."/>
            <person name="Mondo S."/>
            <person name="Nolan M."/>
            <person name="Ohm R."/>
            <person name="Pangilinan J."/>
            <person name="Park H.-J."/>
            <person name="Ramirez L."/>
            <person name="Alfaro M."/>
            <person name="Sun H."/>
            <person name="Tritt A."/>
            <person name="Yoshinaga Y."/>
            <person name="Zwiers L.-H."/>
            <person name="Turgeon B."/>
            <person name="Goodwin S."/>
            <person name="Spatafora J."/>
            <person name="Crous P."/>
            <person name="Grigoriev I."/>
        </authorList>
    </citation>
    <scope>NUCLEOTIDE SEQUENCE</scope>
    <source>
        <strain evidence="2">Tuck. ex Michener</strain>
    </source>
</reference>
<feature type="compositionally biased region" description="Polar residues" evidence="1">
    <location>
        <begin position="1"/>
        <end position="10"/>
    </location>
</feature>
<sequence length="185" mass="19744">MASQVTNNLPSRPRAQKLGAPKGLPKLNKAPGIGQATGAVNGVGGQATNAVNQAAQSVPSAYEIMAGRIANRVAEMAENITFVERPRQSEAPLQETDPATGKKRPRKLDIRLGTSTKGDVSFSPAFLDSLLSKMLTLQARMLKVSNELGGVTDVEEETKKEQYEQTSELSRIIALICAEKARQGA</sequence>
<dbReference type="EMBL" id="ML991830">
    <property type="protein sequence ID" value="KAF2231207.1"/>
    <property type="molecule type" value="Genomic_DNA"/>
</dbReference>
<dbReference type="AlphaFoldDB" id="A0A6A6H008"/>
<evidence type="ECO:0000313" key="2">
    <source>
        <dbReference type="EMBL" id="KAF2231207.1"/>
    </source>
</evidence>
<organism evidence="2 3">
    <name type="scientific">Viridothelium virens</name>
    <name type="common">Speckled blister lichen</name>
    <name type="synonym">Trypethelium virens</name>
    <dbReference type="NCBI Taxonomy" id="1048519"/>
    <lineage>
        <taxon>Eukaryota</taxon>
        <taxon>Fungi</taxon>
        <taxon>Dikarya</taxon>
        <taxon>Ascomycota</taxon>
        <taxon>Pezizomycotina</taxon>
        <taxon>Dothideomycetes</taxon>
        <taxon>Dothideomycetes incertae sedis</taxon>
        <taxon>Trypetheliales</taxon>
        <taxon>Trypetheliaceae</taxon>
        <taxon>Viridothelium</taxon>
    </lineage>
</organism>
<feature type="region of interest" description="Disordered" evidence="1">
    <location>
        <begin position="1"/>
        <end position="31"/>
    </location>
</feature>